<name>A0A4Y2UPA8_ARAVE</name>
<organism evidence="1 2">
    <name type="scientific">Araneus ventricosus</name>
    <name type="common">Orbweaver spider</name>
    <name type="synonym">Epeira ventricosa</name>
    <dbReference type="NCBI Taxonomy" id="182803"/>
    <lineage>
        <taxon>Eukaryota</taxon>
        <taxon>Metazoa</taxon>
        <taxon>Ecdysozoa</taxon>
        <taxon>Arthropoda</taxon>
        <taxon>Chelicerata</taxon>
        <taxon>Arachnida</taxon>
        <taxon>Araneae</taxon>
        <taxon>Araneomorphae</taxon>
        <taxon>Entelegynae</taxon>
        <taxon>Araneoidea</taxon>
        <taxon>Araneidae</taxon>
        <taxon>Araneus</taxon>
    </lineage>
</organism>
<evidence type="ECO:0000313" key="1">
    <source>
        <dbReference type="EMBL" id="GBO13380.1"/>
    </source>
</evidence>
<dbReference type="AlphaFoldDB" id="A0A4Y2UPA8"/>
<dbReference type="Proteomes" id="UP000499080">
    <property type="component" value="Unassembled WGS sequence"/>
</dbReference>
<comment type="caution">
    <text evidence="1">The sequence shown here is derived from an EMBL/GenBank/DDBJ whole genome shotgun (WGS) entry which is preliminary data.</text>
</comment>
<keyword evidence="2" id="KW-1185">Reference proteome</keyword>
<reference evidence="1 2" key="1">
    <citation type="journal article" date="2019" name="Sci. Rep.">
        <title>Orb-weaving spider Araneus ventricosus genome elucidates the spidroin gene catalogue.</title>
        <authorList>
            <person name="Kono N."/>
            <person name="Nakamura H."/>
            <person name="Ohtoshi R."/>
            <person name="Moran D.A.P."/>
            <person name="Shinohara A."/>
            <person name="Yoshida Y."/>
            <person name="Fujiwara M."/>
            <person name="Mori M."/>
            <person name="Tomita M."/>
            <person name="Arakawa K."/>
        </authorList>
    </citation>
    <scope>NUCLEOTIDE SEQUENCE [LARGE SCALE GENOMIC DNA]</scope>
</reference>
<gene>
    <name evidence="1" type="ORF">AVEN_168830-2_1</name>
</gene>
<proteinExistence type="predicted"/>
<accession>A0A4Y2UPA8</accession>
<evidence type="ECO:0000313" key="2">
    <source>
        <dbReference type="Proteomes" id="UP000499080"/>
    </source>
</evidence>
<feature type="non-terminal residue" evidence="1">
    <location>
        <position position="1"/>
    </location>
</feature>
<sequence length="40" mass="4402">STQGPAIPSHIHSKLIRSDLRSRIGDVTWPSSSSERVQSQ</sequence>
<protein>
    <submittedName>
        <fullName evidence="1">Uncharacterized protein</fullName>
    </submittedName>
</protein>
<dbReference type="EMBL" id="BGPR01037710">
    <property type="protein sequence ID" value="GBO13380.1"/>
    <property type="molecule type" value="Genomic_DNA"/>
</dbReference>